<dbReference type="Pfam" id="PF05224">
    <property type="entry name" value="NDT80_PhoG"/>
    <property type="match status" value="1"/>
</dbReference>
<dbReference type="Gene3D" id="2.60.40.1390">
    <property type="entry name" value="NDT80 DNA-binding domain"/>
    <property type="match status" value="2"/>
</dbReference>
<dbReference type="PANTHER" id="PTHR13029:SF18">
    <property type="entry name" value="MYELIN REGULATORY FACTOR HOMOLOG 1"/>
    <property type="match status" value="1"/>
</dbReference>
<proteinExistence type="predicted"/>
<keyword evidence="7" id="KW-0175">Coiled coil</keyword>
<dbReference type="SUPFAM" id="SSF49417">
    <property type="entry name" value="p53-like transcription factors"/>
    <property type="match status" value="1"/>
</dbReference>
<evidence type="ECO:0000256" key="8">
    <source>
        <dbReference type="SAM" id="MobiDB-lite"/>
    </source>
</evidence>
<feature type="DNA-binding region" description="NDT80" evidence="6">
    <location>
        <begin position="283"/>
        <end position="536"/>
    </location>
</feature>
<feature type="non-terminal residue" evidence="11">
    <location>
        <position position="1"/>
    </location>
</feature>
<dbReference type="PROSITE" id="PS51517">
    <property type="entry name" value="NDT80"/>
    <property type="match status" value="1"/>
</dbReference>
<accession>A0A8S3YVB2</accession>
<dbReference type="GO" id="GO:0003700">
    <property type="term" value="F:DNA-binding transcription factor activity"/>
    <property type="evidence" value="ECO:0007669"/>
    <property type="project" value="UniProtKB-UniRule"/>
</dbReference>
<evidence type="ECO:0000313" key="12">
    <source>
        <dbReference type="Proteomes" id="UP000678393"/>
    </source>
</evidence>
<evidence type="ECO:0000256" key="6">
    <source>
        <dbReference type="PROSITE-ProRule" id="PRU00850"/>
    </source>
</evidence>
<dbReference type="InterPro" id="IPR024061">
    <property type="entry name" value="NDT80_DNA-bd_dom"/>
</dbReference>
<feature type="domain" description="Peptidase S74" evidence="10">
    <location>
        <begin position="582"/>
        <end position="692"/>
    </location>
</feature>
<feature type="non-terminal residue" evidence="11">
    <location>
        <position position="743"/>
    </location>
</feature>
<keyword evidence="4 6" id="KW-0238">DNA-binding</keyword>
<sequence>ADLGLDNPGLDLPSDFENVVFKGNSSLYLPQDSVTLGVFQNSAFDRSSTRSFSFDRLTRCQSSVRDQGPLTALQGHGYFSGEGATEQPLQHRHYGHLQQQQQYLDSVQQQQGYHHQQQGYHQQKPNQSTQLEDKTSSCYTISGQPQIPCDITASTYTDYTRLPESPPDSGSEPYSPSDQQLLLQPGQQMMMQHQQAGQQMMLPYSADMLRGHRLPMHHLPLPLTQSIHPSQTERFVQYSHFSSSFHSLLSHIVSINSDTDDPPSHDVKLLPGNINQVSKKRKYSESPTGILKTSFLHGTNDIPNIKQELPGPQCSNYVTQQSCDFSDLQVYDVDSDGAFDTTYQMIKWQPYSPSTWAILTDGDLRDLPAPQFRVDADKGFNFSVSDDAFVCQKKNHFQVTVHMCLYGNAKYVRTTEGLVKIESFLLHLYGVKMESQDQTITIEQSQSDRSKRLFHPVRVDLTADQETKMTVGRLHFSETTSNNMRKKGKPNPDQRYFLLVVSLQAQSGQNQHMLVASVSDKIIVRASNPGQFENDVDAIWQKGQSSESVYHMGKVGVNTDHPEESLTVHGNLRLTGHLTQPSDARAKKDIQEINPKNQLRNVSKLRIYKYTYNPDYAALVGIPPNSREDTGVLAQEILDVLPDAVQETGDVVLSNGETIENFLVVNKDRIFMENVGAVKELCKLTDNLETRIDQLEKMNQRLRSLKRFDSLKSTSSNQSGKSASTASYASLMALACLYILEIQ</sequence>
<dbReference type="EMBL" id="CAJHNH020000737">
    <property type="protein sequence ID" value="CAG5119575.1"/>
    <property type="molecule type" value="Genomic_DNA"/>
</dbReference>
<dbReference type="GO" id="GO:0016540">
    <property type="term" value="P:protein autoprocessing"/>
    <property type="evidence" value="ECO:0007669"/>
    <property type="project" value="InterPro"/>
</dbReference>
<dbReference type="AlphaFoldDB" id="A0A8S3YVB2"/>
<feature type="coiled-coil region" evidence="7">
    <location>
        <begin position="678"/>
        <end position="705"/>
    </location>
</feature>
<dbReference type="GO" id="GO:0005634">
    <property type="term" value="C:nucleus"/>
    <property type="evidence" value="ECO:0007669"/>
    <property type="project" value="TreeGrafter"/>
</dbReference>
<protein>
    <recommendedName>
        <fullName evidence="13">Myelin regulatory factor</fullName>
    </recommendedName>
</protein>
<dbReference type="Pfam" id="PF13887">
    <property type="entry name" value="MYRF_ICA"/>
    <property type="match status" value="1"/>
</dbReference>
<evidence type="ECO:0000256" key="1">
    <source>
        <dbReference type="ARBA" id="ARBA00004167"/>
    </source>
</evidence>
<feature type="compositionally biased region" description="Low complexity" evidence="8">
    <location>
        <begin position="105"/>
        <end position="123"/>
    </location>
</feature>
<keyword evidence="3" id="KW-1133">Transmembrane helix</keyword>
<evidence type="ECO:0000256" key="2">
    <source>
        <dbReference type="ARBA" id="ARBA00022692"/>
    </source>
</evidence>
<keyword evidence="5" id="KW-0472">Membrane</keyword>
<dbReference type="PANTHER" id="PTHR13029">
    <property type="match status" value="1"/>
</dbReference>
<evidence type="ECO:0000313" key="11">
    <source>
        <dbReference type="EMBL" id="CAG5119575.1"/>
    </source>
</evidence>
<gene>
    <name evidence="11" type="ORF">CUNI_LOCUS5133</name>
</gene>
<comment type="caution">
    <text evidence="11">The sequence shown here is derived from an EMBL/GenBank/DDBJ whole genome shotgun (WGS) entry which is preliminary data.</text>
</comment>
<comment type="subcellular location">
    <subcellularLocation>
        <location evidence="1">Membrane</location>
        <topology evidence="1">Single-pass membrane protein</topology>
    </subcellularLocation>
</comment>
<evidence type="ECO:0000259" key="9">
    <source>
        <dbReference type="PROSITE" id="PS51517"/>
    </source>
</evidence>
<dbReference type="Pfam" id="PF13884">
    <property type="entry name" value="Peptidase_S74"/>
    <property type="match status" value="1"/>
</dbReference>
<dbReference type="OrthoDB" id="27041at2759"/>
<dbReference type="GO" id="GO:0045893">
    <property type="term" value="P:positive regulation of DNA-templated transcription"/>
    <property type="evidence" value="ECO:0007669"/>
    <property type="project" value="TreeGrafter"/>
</dbReference>
<evidence type="ECO:0008006" key="13">
    <source>
        <dbReference type="Google" id="ProtNLM"/>
    </source>
</evidence>
<dbReference type="InterPro" id="IPR026932">
    <property type="entry name" value="MYRF_ICA"/>
</dbReference>
<feature type="compositionally biased region" description="Polar residues" evidence="8">
    <location>
        <begin position="124"/>
        <end position="136"/>
    </location>
</feature>
<name>A0A8S3YVB2_9EUPU</name>
<evidence type="ECO:0000256" key="5">
    <source>
        <dbReference type="ARBA" id="ARBA00023136"/>
    </source>
</evidence>
<dbReference type="InterPro" id="IPR037141">
    <property type="entry name" value="NDT80_DNA-bd_dom_sf"/>
</dbReference>
<dbReference type="InterPro" id="IPR008967">
    <property type="entry name" value="p53-like_TF_DNA-bd_sf"/>
</dbReference>
<dbReference type="GO" id="GO:0043565">
    <property type="term" value="F:sequence-specific DNA binding"/>
    <property type="evidence" value="ECO:0007669"/>
    <property type="project" value="TreeGrafter"/>
</dbReference>
<keyword evidence="12" id="KW-1185">Reference proteome</keyword>
<feature type="domain" description="NDT80" evidence="9">
    <location>
        <begin position="283"/>
        <end position="536"/>
    </location>
</feature>
<evidence type="ECO:0000256" key="3">
    <source>
        <dbReference type="ARBA" id="ARBA00022989"/>
    </source>
</evidence>
<reference evidence="11" key="1">
    <citation type="submission" date="2021-04" db="EMBL/GenBank/DDBJ databases">
        <authorList>
            <consortium name="Molecular Ecology Group"/>
        </authorList>
    </citation>
    <scope>NUCLEOTIDE SEQUENCE</scope>
</reference>
<keyword evidence="2" id="KW-0812">Transmembrane</keyword>
<dbReference type="PROSITE" id="PS51688">
    <property type="entry name" value="ICA"/>
    <property type="match status" value="1"/>
</dbReference>
<feature type="region of interest" description="Disordered" evidence="8">
    <location>
        <begin position="158"/>
        <end position="179"/>
    </location>
</feature>
<dbReference type="InterPro" id="IPR051577">
    <property type="entry name" value="MRF-like"/>
</dbReference>
<feature type="region of interest" description="Disordered" evidence="8">
    <location>
        <begin position="105"/>
        <end position="136"/>
    </location>
</feature>
<dbReference type="InterPro" id="IPR030392">
    <property type="entry name" value="S74_ICA"/>
</dbReference>
<evidence type="ECO:0000256" key="4">
    <source>
        <dbReference type="ARBA" id="ARBA00023125"/>
    </source>
</evidence>
<dbReference type="Proteomes" id="UP000678393">
    <property type="component" value="Unassembled WGS sequence"/>
</dbReference>
<evidence type="ECO:0000259" key="10">
    <source>
        <dbReference type="PROSITE" id="PS51688"/>
    </source>
</evidence>
<dbReference type="CDD" id="cd10144">
    <property type="entry name" value="Peptidase_S74_CIMCD"/>
    <property type="match status" value="1"/>
</dbReference>
<dbReference type="GO" id="GO:0005789">
    <property type="term" value="C:endoplasmic reticulum membrane"/>
    <property type="evidence" value="ECO:0007669"/>
    <property type="project" value="TreeGrafter"/>
</dbReference>
<evidence type="ECO:0000256" key="7">
    <source>
        <dbReference type="SAM" id="Coils"/>
    </source>
</evidence>
<organism evidence="11 12">
    <name type="scientific">Candidula unifasciata</name>
    <dbReference type="NCBI Taxonomy" id="100452"/>
    <lineage>
        <taxon>Eukaryota</taxon>
        <taxon>Metazoa</taxon>
        <taxon>Spiralia</taxon>
        <taxon>Lophotrochozoa</taxon>
        <taxon>Mollusca</taxon>
        <taxon>Gastropoda</taxon>
        <taxon>Heterobranchia</taxon>
        <taxon>Euthyneura</taxon>
        <taxon>Panpulmonata</taxon>
        <taxon>Eupulmonata</taxon>
        <taxon>Stylommatophora</taxon>
        <taxon>Helicina</taxon>
        <taxon>Helicoidea</taxon>
        <taxon>Geomitridae</taxon>
        <taxon>Candidula</taxon>
    </lineage>
</organism>